<proteinExistence type="predicted"/>
<keyword evidence="2" id="KW-1185">Reference proteome</keyword>
<dbReference type="Proteomes" id="UP000050509">
    <property type="component" value="Unassembled WGS sequence"/>
</dbReference>
<dbReference type="InterPro" id="IPR012341">
    <property type="entry name" value="6hp_glycosidase-like_sf"/>
</dbReference>
<dbReference type="Gene3D" id="1.50.10.10">
    <property type="match status" value="1"/>
</dbReference>
<dbReference type="PANTHER" id="PTHR31047">
    <property type="entry name" value="MEIOTICALLY UP-REGULATED GENE 157 PROTEIN"/>
    <property type="match status" value="1"/>
</dbReference>
<accession>A0A0P9CSM1</accession>
<evidence type="ECO:0000313" key="2">
    <source>
        <dbReference type="Proteomes" id="UP000050509"/>
    </source>
</evidence>
<dbReference type="SUPFAM" id="SSF48208">
    <property type="entry name" value="Six-hairpin glycosidases"/>
    <property type="match status" value="1"/>
</dbReference>
<reference evidence="1 2" key="1">
    <citation type="submission" date="2015-09" db="EMBL/GenBank/DDBJ databases">
        <title>Draft genome sequence of Kouleothrix aurantiaca JCM 19913.</title>
        <authorList>
            <person name="Hemp J."/>
        </authorList>
    </citation>
    <scope>NUCLEOTIDE SEQUENCE [LARGE SCALE GENOMIC DNA]</scope>
    <source>
        <strain evidence="1 2">COM-B</strain>
    </source>
</reference>
<protein>
    <submittedName>
        <fullName evidence="1">Glycosyl hydrolase</fullName>
    </submittedName>
</protein>
<dbReference type="SMART" id="SM01149">
    <property type="entry name" value="DUF1237"/>
    <property type="match status" value="1"/>
</dbReference>
<keyword evidence="1" id="KW-0378">Hydrolase</keyword>
<organism evidence="1 2">
    <name type="scientific">Kouleothrix aurantiaca</name>
    <dbReference type="NCBI Taxonomy" id="186479"/>
    <lineage>
        <taxon>Bacteria</taxon>
        <taxon>Bacillati</taxon>
        <taxon>Chloroflexota</taxon>
        <taxon>Chloroflexia</taxon>
        <taxon>Chloroflexales</taxon>
        <taxon>Roseiflexineae</taxon>
        <taxon>Roseiflexaceae</taxon>
        <taxon>Kouleothrix</taxon>
    </lineage>
</organism>
<dbReference type="AlphaFoldDB" id="A0A0P9CSM1"/>
<dbReference type="Pfam" id="PF06824">
    <property type="entry name" value="Glyco_hydro_125"/>
    <property type="match status" value="1"/>
</dbReference>
<comment type="caution">
    <text evidence="1">The sequence shown here is derived from an EMBL/GenBank/DDBJ whole genome shotgun (WGS) entry which is preliminary data.</text>
</comment>
<dbReference type="GO" id="GO:0005975">
    <property type="term" value="P:carbohydrate metabolic process"/>
    <property type="evidence" value="ECO:0007669"/>
    <property type="project" value="InterPro"/>
</dbReference>
<dbReference type="EMBL" id="LJCR01002248">
    <property type="protein sequence ID" value="KPV49016.1"/>
    <property type="molecule type" value="Genomic_DNA"/>
</dbReference>
<gene>
    <name evidence="1" type="ORF">SE17_34965</name>
</gene>
<dbReference type="InterPro" id="IPR008928">
    <property type="entry name" value="6-hairpin_glycosidase_sf"/>
</dbReference>
<feature type="non-terminal residue" evidence="1">
    <location>
        <position position="246"/>
    </location>
</feature>
<dbReference type="InterPro" id="IPR008313">
    <property type="entry name" value="GH125"/>
</dbReference>
<sequence>MSTPLPESFRHLNELVAARLPERPKLAAMFARCFANTYETTLRPQPDGTTFVITGDIPAMWLRDSACQLRPYLALAAHDAALADMIAGVIRRQVAFVPLDPYANAFNEVPNDAHYSAADQSDIAIHPQVWERKYELDSLCFVLQLAWLFWQATGRTEHLDGEFARAAHAIMDLFRREQHRATESTYTFLRENCPPTDTLTHGGRGAPVAETGMIWSGFRPSDDACELGLFIPGNMFAAVALGYLAE</sequence>
<dbReference type="GO" id="GO:0016787">
    <property type="term" value="F:hydrolase activity"/>
    <property type="evidence" value="ECO:0007669"/>
    <property type="project" value="UniProtKB-KW"/>
</dbReference>
<dbReference type="PANTHER" id="PTHR31047:SF0">
    <property type="entry name" value="MEIOTICALLY UP-REGULATED GENE 157 PROTEIN"/>
    <property type="match status" value="1"/>
</dbReference>
<name>A0A0P9CSM1_9CHLR</name>
<evidence type="ECO:0000313" key="1">
    <source>
        <dbReference type="EMBL" id="KPV49016.1"/>
    </source>
</evidence>